<keyword evidence="3" id="KW-1185">Reference proteome</keyword>
<name>A0A1Y2BRR5_9FUNG</name>
<organism evidence="2 3">
    <name type="scientific">Neocallimastix californiae</name>
    <dbReference type="NCBI Taxonomy" id="1754190"/>
    <lineage>
        <taxon>Eukaryota</taxon>
        <taxon>Fungi</taxon>
        <taxon>Fungi incertae sedis</taxon>
        <taxon>Chytridiomycota</taxon>
        <taxon>Chytridiomycota incertae sedis</taxon>
        <taxon>Neocallimastigomycetes</taxon>
        <taxon>Neocallimastigales</taxon>
        <taxon>Neocallimastigaceae</taxon>
        <taxon>Neocallimastix</taxon>
    </lineage>
</organism>
<dbReference type="Proteomes" id="UP000193920">
    <property type="component" value="Unassembled WGS sequence"/>
</dbReference>
<gene>
    <name evidence="2" type="ORF">LY90DRAFT_511248</name>
</gene>
<feature type="compositionally biased region" description="Polar residues" evidence="1">
    <location>
        <begin position="1"/>
        <end position="15"/>
    </location>
</feature>
<sequence>METPAQNLIKNSTQEPIPDKRNNDHEAGEYEITGGTPLKKKPLVKNTIDDGFRTYYEMSDGTWRCDGVTYHYRLEILGRMANALKDSTFIYFSNTKEISFHRAVMASGL</sequence>
<accession>A0A1Y2BRR5</accession>
<comment type="caution">
    <text evidence="2">The sequence shown here is derived from an EMBL/GenBank/DDBJ whole genome shotgun (WGS) entry which is preliminary data.</text>
</comment>
<proteinExistence type="predicted"/>
<protein>
    <submittedName>
        <fullName evidence="2">Uncharacterized protein</fullName>
    </submittedName>
</protein>
<dbReference type="EMBL" id="MCOG01000143">
    <property type="protein sequence ID" value="ORY37317.1"/>
    <property type="molecule type" value="Genomic_DNA"/>
</dbReference>
<feature type="compositionally biased region" description="Basic and acidic residues" evidence="1">
    <location>
        <begin position="17"/>
        <end position="28"/>
    </location>
</feature>
<evidence type="ECO:0000313" key="3">
    <source>
        <dbReference type="Proteomes" id="UP000193920"/>
    </source>
</evidence>
<feature type="region of interest" description="Disordered" evidence="1">
    <location>
        <begin position="1"/>
        <end position="37"/>
    </location>
</feature>
<reference evidence="2 3" key="1">
    <citation type="submission" date="2016-08" db="EMBL/GenBank/DDBJ databases">
        <title>A Parts List for Fungal Cellulosomes Revealed by Comparative Genomics.</title>
        <authorList>
            <consortium name="DOE Joint Genome Institute"/>
            <person name="Haitjema C.H."/>
            <person name="Gilmore S.P."/>
            <person name="Henske J.K."/>
            <person name="Solomon K.V."/>
            <person name="De Groot R."/>
            <person name="Kuo A."/>
            <person name="Mondo S.J."/>
            <person name="Salamov A.A."/>
            <person name="Labutti K."/>
            <person name="Zhao Z."/>
            <person name="Chiniquy J."/>
            <person name="Barry K."/>
            <person name="Brewer H.M."/>
            <person name="Purvine S.O."/>
            <person name="Wright A.T."/>
            <person name="Boxma B."/>
            <person name="Van Alen T."/>
            <person name="Hackstein J.H."/>
            <person name="Baker S.E."/>
            <person name="Grigoriev I.V."/>
            <person name="O'Malley M.A."/>
        </authorList>
    </citation>
    <scope>NUCLEOTIDE SEQUENCE [LARGE SCALE GENOMIC DNA]</scope>
    <source>
        <strain evidence="2 3">G1</strain>
    </source>
</reference>
<dbReference type="AlphaFoldDB" id="A0A1Y2BRR5"/>
<evidence type="ECO:0000313" key="2">
    <source>
        <dbReference type="EMBL" id="ORY37317.1"/>
    </source>
</evidence>
<evidence type="ECO:0000256" key="1">
    <source>
        <dbReference type="SAM" id="MobiDB-lite"/>
    </source>
</evidence>